<dbReference type="AlphaFoldDB" id="A0A9D3YFA0"/>
<reference evidence="1" key="2">
    <citation type="submission" date="2020-11" db="EMBL/GenBank/DDBJ databases">
        <authorList>
            <person name="McCartney M.A."/>
            <person name="Auch B."/>
            <person name="Kono T."/>
            <person name="Mallez S."/>
            <person name="Becker A."/>
            <person name="Gohl D.M."/>
            <person name="Silverstein K.A.T."/>
            <person name="Koren S."/>
            <person name="Bechman K.B."/>
            <person name="Herman A."/>
            <person name="Abrahante J.E."/>
            <person name="Garbe J."/>
        </authorList>
    </citation>
    <scope>NUCLEOTIDE SEQUENCE</scope>
    <source>
        <strain evidence="1">Duluth1</strain>
        <tissue evidence="1">Whole animal</tissue>
    </source>
</reference>
<sequence length="61" mass="6982">MRLSLQSHMRGGTSPLWIPDIREILSETTLSLQWVLLAGSKETLVLYFLLQLNRGMGQRLI</sequence>
<organism evidence="1 2">
    <name type="scientific">Dreissena polymorpha</name>
    <name type="common">Zebra mussel</name>
    <name type="synonym">Mytilus polymorpha</name>
    <dbReference type="NCBI Taxonomy" id="45954"/>
    <lineage>
        <taxon>Eukaryota</taxon>
        <taxon>Metazoa</taxon>
        <taxon>Spiralia</taxon>
        <taxon>Lophotrochozoa</taxon>
        <taxon>Mollusca</taxon>
        <taxon>Bivalvia</taxon>
        <taxon>Autobranchia</taxon>
        <taxon>Heteroconchia</taxon>
        <taxon>Euheterodonta</taxon>
        <taxon>Imparidentia</taxon>
        <taxon>Neoheterodontei</taxon>
        <taxon>Myida</taxon>
        <taxon>Dreissenoidea</taxon>
        <taxon>Dreissenidae</taxon>
        <taxon>Dreissena</taxon>
    </lineage>
</organism>
<keyword evidence="2" id="KW-1185">Reference proteome</keyword>
<protein>
    <submittedName>
        <fullName evidence="1">Uncharacterized protein</fullName>
    </submittedName>
</protein>
<accession>A0A9D3YFA0</accession>
<proteinExistence type="predicted"/>
<comment type="caution">
    <text evidence="1">The sequence shown here is derived from an EMBL/GenBank/DDBJ whole genome shotgun (WGS) entry which is preliminary data.</text>
</comment>
<gene>
    <name evidence="1" type="ORF">DPMN_085556</name>
</gene>
<reference evidence="1" key="1">
    <citation type="journal article" date="2019" name="bioRxiv">
        <title>The Genome of the Zebra Mussel, Dreissena polymorpha: A Resource for Invasive Species Research.</title>
        <authorList>
            <person name="McCartney M.A."/>
            <person name="Auch B."/>
            <person name="Kono T."/>
            <person name="Mallez S."/>
            <person name="Zhang Y."/>
            <person name="Obille A."/>
            <person name="Becker A."/>
            <person name="Abrahante J.E."/>
            <person name="Garbe J."/>
            <person name="Badalamenti J.P."/>
            <person name="Herman A."/>
            <person name="Mangelson H."/>
            <person name="Liachko I."/>
            <person name="Sullivan S."/>
            <person name="Sone E.D."/>
            <person name="Koren S."/>
            <person name="Silverstein K.A.T."/>
            <person name="Beckman K.B."/>
            <person name="Gohl D.M."/>
        </authorList>
    </citation>
    <scope>NUCLEOTIDE SEQUENCE</scope>
    <source>
        <strain evidence="1">Duluth1</strain>
        <tissue evidence="1">Whole animal</tissue>
    </source>
</reference>
<dbReference type="Proteomes" id="UP000828390">
    <property type="component" value="Unassembled WGS sequence"/>
</dbReference>
<evidence type="ECO:0000313" key="2">
    <source>
        <dbReference type="Proteomes" id="UP000828390"/>
    </source>
</evidence>
<evidence type="ECO:0000313" key="1">
    <source>
        <dbReference type="EMBL" id="KAH3698041.1"/>
    </source>
</evidence>
<dbReference type="EMBL" id="JAIWYP010000016">
    <property type="protein sequence ID" value="KAH3698041.1"/>
    <property type="molecule type" value="Genomic_DNA"/>
</dbReference>
<name>A0A9D3YFA0_DREPO</name>